<accession>A0A9W6NU92</accession>
<protein>
    <submittedName>
        <fullName evidence="1">Uncharacterized protein</fullName>
    </submittedName>
</protein>
<reference evidence="1" key="2">
    <citation type="submission" date="2023-01" db="EMBL/GenBank/DDBJ databases">
        <authorList>
            <person name="Sun Q."/>
            <person name="Evtushenko L."/>
        </authorList>
    </citation>
    <scope>NUCLEOTIDE SEQUENCE</scope>
    <source>
        <strain evidence="1">VKM Ac-1069</strain>
    </source>
</reference>
<dbReference type="Proteomes" id="UP001143463">
    <property type="component" value="Unassembled WGS sequence"/>
</dbReference>
<evidence type="ECO:0000313" key="2">
    <source>
        <dbReference type="Proteomes" id="UP001143463"/>
    </source>
</evidence>
<dbReference type="EMBL" id="BSFQ01000002">
    <property type="protein sequence ID" value="GLL09539.1"/>
    <property type="molecule type" value="Genomic_DNA"/>
</dbReference>
<organism evidence="1 2">
    <name type="scientific">Pseudonocardia halophobica</name>
    <dbReference type="NCBI Taxonomy" id="29401"/>
    <lineage>
        <taxon>Bacteria</taxon>
        <taxon>Bacillati</taxon>
        <taxon>Actinomycetota</taxon>
        <taxon>Actinomycetes</taxon>
        <taxon>Pseudonocardiales</taxon>
        <taxon>Pseudonocardiaceae</taxon>
        <taxon>Pseudonocardia</taxon>
    </lineage>
</organism>
<keyword evidence="2" id="KW-1185">Reference proteome</keyword>
<evidence type="ECO:0000313" key="1">
    <source>
        <dbReference type="EMBL" id="GLL09539.1"/>
    </source>
</evidence>
<sequence length="58" mass="5964">MTRSPSTSIVVDDSGVRIGTVDADGQVRDFARVHIGSVRPDGVAVDFSGIRLGHVAGG</sequence>
<proteinExistence type="predicted"/>
<comment type="caution">
    <text evidence="1">The sequence shown here is derived from an EMBL/GenBank/DDBJ whole genome shotgun (WGS) entry which is preliminary data.</text>
</comment>
<dbReference type="AlphaFoldDB" id="A0A9W6NU92"/>
<reference evidence="1" key="1">
    <citation type="journal article" date="2014" name="Int. J. Syst. Evol. Microbiol.">
        <title>Complete genome sequence of Corynebacterium casei LMG S-19264T (=DSM 44701T), isolated from a smear-ripened cheese.</title>
        <authorList>
            <consortium name="US DOE Joint Genome Institute (JGI-PGF)"/>
            <person name="Walter F."/>
            <person name="Albersmeier A."/>
            <person name="Kalinowski J."/>
            <person name="Ruckert C."/>
        </authorList>
    </citation>
    <scope>NUCLEOTIDE SEQUENCE</scope>
    <source>
        <strain evidence="1">VKM Ac-1069</strain>
    </source>
</reference>
<dbReference type="RefSeq" id="WP_197040413.1">
    <property type="nucleotide sequence ID" value="NZ_BAAAUZ010000013.1"/>
</dbReference>
<name>A0A9W6NU92_9PSEU</name>
<gene>
    <name evidence="1" type="ORF">GCM10017577_06790</name>
</gene>